<dbReference type="Proteomes" id="UP000601435">
    <property type="component" value="Unassembled WGS sequence"/>
</dbReference>
<sequence length="326" mass="36732">MSFKRARAADQAKGSSYLGLDEYEDPLANEGSTAEAAKKFRRLLVGKYLDGSATATDTCLLAYWHVESGGEGAEDLALNPRTASRHSAEHLRCHLTKEFPEPDVEMISVPMYLKKSAGRTLVQHPTRVTSIMIRNELKELGILGSTDASAEVVQDFLKQEVTIPDVHVQQQISKLLCYRKKGRGRCLQKAFDQLGLPKMARLEPSTLLQDVGSFEQKQCPFRCIFYVAGEHGRVLHMSPLLQIPGVSLNTWGIDILHTWHYGPMSTYLTFTLRALLNTEIYKPGNSAVLDKEENDKLCLMALKAELWMFYKHRRATDKEWSKKGSE</sequence>
<accession>A0A812RL26</accession>
<dbReference type="EMBL" id="CAJNJA010019527">
    <property type="protein sequence ID" value="CAE7446852.1"/>
    <property type="molecule type" value="Genomic_DNA"/>
</dbReference>
<comment type="caution">
    <text evidence="1">The sequence shown here is derived from an EMBL/GenBank/DDBJ whole genome shotgun (WGS) entry which is preliminary data.</text>
</comment>
<feature type="non-terminal residue" evidence="1">
    <location>
        <position position="326"/>
    </location>
</feature>
<proteinExistence type="predicted"/>
<evidence type="ECO:0000313" key="1">
    <source>
        <dbReference type="EMBL" id="CAE7446852.1"/>
    </source>
</evidence>
<dbReference type="AlphaFoldDB" id="A0A812RL26"/>
<protein>
    <submittedName>
        <fullName evidence="1">Uncharacterized protein</fullName>
    </submittedName>
</protein>
<gene>
    <name evidence="1" type="ORF">SNEC2469_LOCUS12331</name>
</gene>
<reference evidence="1" key="1">
    <citation type="submission" date="2021-02" db="EMBL/GenBank/DDBJ databases">
        <authorList>
            <person name="Dougan E. K."/>
            <person name="Rhodes N."/>
            <person name="Thang M."/>
            <person name="Chan C."/>
        </authorList>
    </citation>
    <scope>NUCLEOTIDE SEQUENCE</scope>
</reference>
<name>A0A812RL26_9DINO</name>
<keyword evidence="2" id="KW-1185">Reference proteome</keyword>
<dbReference type="OrthoDB" id="406238at2759"/>
<evidence type="ECO:0000313" key="2">
    <source>
        <dbReference type="Proteomes" id="UP000601435"/>
    </source>
</evidence>
<organism evidence="1 2">
    <name type="scientific">Symbiodinium necroappetens</name>
    <dbReference type="NCBI Taxonomy" id="1628268"/>
    <lineage>
        <taxon>Eukaryota</taxon>
        <taxon>Sar</taxon>
        <taxon>Alveolata</taxon>
        <taxon>Dinophyceae</taxon>
        <taxon>Suessiales</taxon>
        <taxon>Symbiodiniaceae</taxon>
        <taxon>Symbiodinium</taxon>
    </lineage>
</organism>